<dbReference type="InterPro" id="IPR011583">
    <property type="entry name" value="Chitinase_II/V-like_cat"/>
</dbReference>
<dbReference type="GO" id="GO:0008061">
    <property type="term" value="F:chitin binding"/>
    <property type="evidence" value="ECO:0007669"/>
    <property type="project" value="InterPro"/>
</dbReference>
<dbReference type="SMART" id="SM00636">
    <property type="entry name" value="Glyco_18"/>
    <property type="match status" value="1"/>
</dbReference>
<keyword evidence="2" id="KW-0326">Glycosidase</keyword>
<protein>
    <submittedName>
        <fullName evidence="5">Spore gernimation protein</fullName>
    </submittedName>
</protein>
<dbReference type="OrthoDB" id="9769314at2"/>
<feature type="domain" description="LysM" evidence="3">
    <location>
        <begin position="98"/>
        <end position="142"/>
    </location>
</feature>
<dbReference type="PROSITE" id="PS51910">
    <property type="entry name" value="GH18_2"/>
    <property type="match status" value="1"/>
</dbReference>
<dbReference type="EMBL" id="CP022315">
    <property type="protein sequence ID" value="ASK61516.1"/>
    <property type="molecule type" value="Genomic_DNA"/>
</dbReference>
<dbReference type="Pfam" id="PF00704">
    <property type="entry name" value="Glyco_hydro_18"/>
    <property type="match status" value="1"/>
</dbReference>
<dbReference type="CDD" id="cd02874">
    <property type="entry name" value="GH18_CFLE_spore_hydrolase"/>
    <property type="match status" value="1"/>
</dbReference>
<dbReference type="RefSeq" id="WP_089060793.1">
    <property type="nucleotide sequence ID" value="NZ_CP022315.1"/>
</dbReference>
<dbReference type="InterPro" id="IPR001223">
    <property type="entry name" value="Glyco_hydro18_cat"/>
</dbReference>
<dbReference type="GO" id="GO:0005975">
    <property type="term" value="P:carbohydrate metabolic process"/>
    <property type="evidence" value="ECO:0007669"/>
    <property type="project" value="InterPro"/>
</dbReference>
<dbReference type="Gene3D" id="3.10.350.10">
    <property type="entry name" value="LysM domain"/>
    <property type="match status" value="3"/>
</dbReference>
<feature type="domain" description="LysM" evidence="3">
    <location>
        <begin position="51"/>
        <end position="95"/>
    </location>
</feature>
<evidence type="ECO:0000256" key="1">
    <source>
        <dbReference type="ARBA" id="ARBA00022801"/>
    </source>
</evidence>
<sequence>MEIHVVQRGETLWRIAQNYGSDINQIILLNQLDSPDTLVVGQSLVIPNPNQEYVVRPGDTLWEIAQMYGVSVNELARANNITNSSLIFVGQLLEMPYSVHVVQVGEFLWGIAQQYGVPVNQIIEANNITNSSYIYPGQRLRIPNVNKPVIEVNAYVTQTNEQARREVLALGSNFTYLSPFMYSVRADGTITEMQEEQLLEAAQETNVAPLLVLTNFTESEFNSDLAATILRNPDLQETLITNILEKIREKGYTGLNIDFEYVYPEDRENYNAFLRRLVARLHPEGLTVSTALAPKISAEQSGLLYEAHDYAAHGEIVDFVILMTYEWGWAGGRPWAIAPINEVREVLDFAVTVIPRNKILMGVPLYGRNWEIPWQEGTIAQTISPKAAVQLAAKYNVSIQYNTTYQAPFFRYTDESGQRHEVWFEDARSMQAKYDTVKDYNLRGISYWVLGNPFPENWAVLRDNFIVKKL</sequence>
<dbReference type="Proteomes" id="UP000198312">
    <property type="component" value="Chromosome"/>
</dbReference>
<dbReference type="KEGG" id="vil:CFK37_04675"/>
<dbReference type="InterPro" id="IPR029070">
    <property type="entry name" value="Chitinase_insertion_sf"/>
</dbReference>
<dbReference type="AlphaFoldDB" id="A0A220U0N8"/>
<dbReference type="InterPro" id="IPR017853">
    <property type="entry name" value="GH"/>
</dbReference>
<feature type="domain" description="LysM" evidence="3">
    <location>
        <begin position="2"/>
        <end position="46"/>
    </location>
</feature>
<dbReference type="Pfam" id="PF01476">
    <property type="entry name" value="LysM"/>
    <property type="match status" value="3"/>
</dbReference>
<evidence type="ECO:0000313" key="5">
    <source>
        <dbReference type="EMBL" id="ASK61516.1"/>
    </source>
</evidence>
<evidence type="ECO:0000313" key="6">
    <source>
        <dbReference type="Proteomes" id="UP000198312"/>
    </source>
</evidence>
<dbReference type="GO" id="GO:0012505">
    <property type="term" value="C:endomembrane system"/>
    <property type="evidence" value="ECO:0007669"/>
    <property type="project" value="TreeGrafter"/>
</dbReference>
<accession>A0A220U0N8</accession>
<keyword evidence="6" id="KW-1185">Reference proteome</keyword>
<evidence type="ECO:0000259" key="4">
    <source>
        <dbReference type="PROSITE" id="PS51910"/>
    </source>
</evidence>
<feature type="domain" description="GH18" evidence="4">
    <location>
        <begin position="150"/>
        <end position="470"/>
    </location>
</feature>
<dbReference type="InterPro" id="IPR018392">
    <property type="entry name" value="LysM"/>
</dbReference>
<dbReference type="PANTHER" id="PTHR46066">
    <property type="entry name" value="CHITINASE DOMAIN-CONTAINING PROTEIN 1 FAMILY MEMBER"/>
    <property type="match status" value="1"/>
</dbReference>
<dbReference type="PROSITE" id="PS51782">
    <property type="entry name" value="LYSM"/>
    <property type="match status" value="3"/>
</dbReference>
<dbReference type="InterPro" id="IPR041704">
    <property type="entry name" value="CFLE_GH18"/>
</dbReference>
<dbReference type="SUPFAM" id="SSF51445">
    <property type="entry name" value="(Trans)glycosidases"/>
    <property type="match status" value="1"/>
</dbReference>
<dbReference type="InterPro" id="IPR036779">
    <property type="entry name" value="LysM_dom_sf"/>
</dbReference>
<proteinExistence type="predicted"/>
<evidence type="ECO:0000256" key="2">
    <source>
        <dbReference type="ARBA" id="ARBA00023295"/>
    </source>
</evidence>
<dbReference type="Gene3D" id="3.10.50.10">
    <property type="match status" value="1"/>
</dbReference>
<dbReference type="PANTHER" id="PTHR46066:SF2">
    <property type="entry name" value="CHITINASE DOMAIN-CONTAINING PROTEIN 1"/>
    <property type="match status" value="1"/>
</dbReference>
<dbReference type="CDD" id="cd00118">
    <property type="entry name" value="LysM"/>
    <property type="match status" value="3"/>
</dbReference>
<keyword evidence="1" id="KW-0378">Hydrolase</keyword>
<name>A0A220U0N8_9BACI</name>
<dbReference type="GO" id="GO:0016798">
    <property type="term" value="F:hydrolase activity, acting on glycosyl bonds"/>
    <property type="evidence" value="ECO:0007669"/>
    <property type="project" value="UniProtKB-KW"/>
</dbReference>
<dbReference type="GO" id="GO:0070492">
    <property type="term" value="F:oligosaccharide binding"/>
    <property type="evidence" value="ECO:0007669"/>
    <property type="project" value="TreeGrafter"/>
</dbReference>
<reference evidence="5 6" key="1">
    <citation type="submission" date="2017-07" db="EMBL/GenBank/DDBJ databases">
        <title>Virgibacillus sp. LM2416.</title>
        <authorList>
            <person name="Tak E.J."/>
            <person name="Bae J.-W."/>
        </authorList>
    </citation>
    <scope>NUCLEOTIDE SEQUENCE [LARGE SCALE GENOMIC DNA]</scope>
    <source>
        <strain evidence="5 6">LM2416</strain>
    </source>
</reference>
<dbReference type="Gene3D" id="3.20.20.80">
    <property type="entry name" value="Glycosidases"/>
    <property type="match status" value="1"/>
</dbReference>
<dbReference type="SUPFAM" id="SSF54106">
    <property type="entry name" value="LysM domain"/>
    <property type="match status" value="3"/>
</dbReference>
<evidence type="ECO:0000259" key="3">
    <source>
        <dbReference type="PROSITE" id="PS51782"/>
    </source>
</evidence>
<gene>
    <name evidence="5" type="ORF">CFK37_04675</name>
</gene>
<dbReference type="SMART" id="SM00257">
    <property type="entry name" value="LysM"/>
    <property type="match status" value="3"/>
</dbReference>
<organism evidence="5 6">
    <name type="scientific">Virgibacillus phasianinus</name>
    <dbReference type="NCBI Taxonomy" id="2017483"/>
    <lineage>
        <taxon>Bacteria</taxon>
        <taxon>Bacillati</taxon>
        <taxon>Bacillota</taxon>
        <taxon>Bacilli</taxon>
        <taxon>Bacillales</taxon>
        <taxon>Bacillaceae</taxon>
        <taxon>Virgibacillus</taxon>
    </lineage>
</organism>